<feature type="domain" description="Transposase IS204/IS1001/IS1096/IS1165 DDE" evidence="1">
    <location>
        <begin position="151"/>
        <end position="383"/>
    </location>
</feature>
<organism evidence="2 3">
    <name type="scientific">Zhongshania aliphaticivorans</name>
    <dbReference type="NCBI Taxonomy" id="1470434"/>
    <lineage>
        <taxon>Bacteria</taxon>
        <taxon>Pseudomonadati</taxon>
        <taxon>Pseudomonadota</taxon>
        <taxon>Gammaproteobacteria</taxon>
        <taxon>Cellvibrionales</taxon>
        <taxon>Spongiibacteraceae</taxon>
        <taxon>Zhongshania</taxon>
    </lineage>
</organism>
<dbReference type="KEGG" id="zal:AZF00_02695"/>
<dbReference type="EMBL" id="CP014544">
    <property type="protein sequence ID" value="AMO67272.1"/>
    <property type="molecule type" value="Genomic_DNA"/>
</dbReference>
<dbReference type="InterPro" id="IPR047951">
    <property type="entry name" value="Transpos_ISL3"/>
</dbReference>
<dbReference type="PANTHER" id="PTHR33498:SF1">
    <property type="entry name" value="TRANSPOSASE FOR INSERTION SEQUENCE ELEMENT IS1557"/>
    <property type="match status" value="1"/>
</dbReference>
<evidence type="ECO:0000313" key="2">
    <source>
        <dbReference type="EMBL" id="AMO67272.1"/>
    </source>
</evidence>
<protein>
    <submittedName>
        <fullName evidence="2">Transposase</fullName>
    </submittedName>
</protein>
<sequence>MSHAGRIIGISGLEIERVVRRKGIEVWAKPVHRPPCKHCQGNGLRIKATHLRTVKHTRQGNQVLTLHLRVPKYHCTSCKRYFRHAFTGIRPRYRASEAYRLEVFEAHDGGVTQRKLSRTHQISPATVERWYQHHIKQKRSEGDRRYCPRVLGIDEHFFTRKKGYATTLTDLKNHKVFDVQLGRSELSLRRYLKALEGRERVQVVVMDLSETYRSIARRYFPSATIVADRFHVVRLINQHFLSVWKQHDPEGRKNRGLISLMRRHQWNLRDEQHANLMHYLADYPVLQALYVAKQRLIRFVLLKTLTRKKASIKLPVFMRLLEELAESPLRALANTLRSWLKPIVAMWRFSKSNGITEGFHNKMEMMTRRAYGFRNFENYRIRVLAHCGWDGIINRV</sequence>
<dbReference type="RefSeq" id="WP_062383101.1">
    <property type="nucleotide sequence ID" value="NZ_CP014544.1"/>
</dbReference>
<name>A0A127M1Z9_9GAMM</name>
<dbReference type="NCBIfam" id="NF033550">
    <property type="entry name" value="transpos_ISL3"/>
    <property type="match status" value="1"/>
</dbReference>
<dbReference type="STRING" id="1470434.AZF00_02695"/>
<dbReference type="Pfam" id="PF01610">
    <property type="entry name" value="DDE_Tnp_ISL3"/>
    <property type="match status" value="1"/>
</dbReference>
<proteinExistence type="predicted"/>
<dbReference type="Proteomes" id="UP000074119">
    <property type="component" value="Chromosome"/>
</dbReference>
<gene>
    <name evidence="2" type="ORF">AZF00_02695</name>
</gene>
<dbReference type="PANTHER" id="PTHR33498">
    <property type="entry name" value="TRANSPOSASE FOR INSERTION SEQUENCE ELEMENT IS1557"/>
    <property type="match status" value="1"/>
</dbReference>
<evidence type="ECO:0000313" key="3">
    <source>
        <dbReference type="Proteomes" id="UP000074119"/>
    </source>
</evidence>
<accession>A0A127M1Z9</accession>
<dbReference type="InterPro" id="IPR002560">
    <property type="entry name" value="Transposase_DDE"/>
</dbReference>
<reference evidence="2 3" key="1">
    <citation type="submission" date="2015-12" db="EMBL/GenBank/DDBJ databases">
        <authorList>
            <person name="Shamseldin A."/>
            <person name="Moawad H."/>
            <person name="Abd El-Rahim W.M."/>
            <person name="Sadowsky M.J."/>
        </authorList>
    </citation>
    <scope>NUCLEOTIDE SEQUENCE [LARGE SCALE GENOMIC DNA]</scope>
    <source>
        <strain evidence="2 3">SM2</strain>
    </source>
</reference>
<evidence type="ECO:0000259" key="1">
    <source>
        <dbReference type="Pfam" id="PF01610"/>
    </source>
</evidence>
<dbReference type="AlphaFoldDB" id="A0A127M1Z9"/>